<reference evidence="4 5" key="2">
    <citation type="submission" date="2020-01" db="EMBL/GenBank/DDBJ databases">
        <title>Microvirga sp. nov., an arsenate reduction bacterium isolated from Tibet hotspring sediments.</title>
        <authorList>
            <person name="Xian W.-D."/>
            <person name="Li W.-J."/>
        </authorList>
    </citation>
    <scope>NUCLEOTIDE SEQUENCE [LARGE SCALE GENOMIC DNA]</scope>
    <source>
        <strain evidence="4 5">KCTC 23863</strain>
    </source>
</reference>
<evidence type="ECO:0000313" key="5">
    <source>
        <dbReference type="Proteomes" id="UP000436483"/>
    </source>
</evidence>
<evidence type="ECO:0000259" key="3">
    <source>
        <dbReference type="PROSITE" id="PS50883"/>
    </source>
</evidence>
<accession>A0A7X3MW99</accession>
<dbReference type="GO" id="GO:0071111">
    <property type="term" value="F:cyclic-guanylate-specific phosphodiesterase activity"/>
    <property type="evidence" value="ECO:0007669"/>
    <property type="project" value="InterPro"/>
</dbReference>
<gene>
    <name evidence="4" type="ORF">GR328_23700</name>
</gene>
<evidence type="ECO:0000256" key="2">
    <source>
        <dbReference type="SAM" id="Phobius"/>
    </source>
</evidence>
<keyword evidence="5" id="KW-1185">Reference proteome</keyword>
<reference evidence="4 5" key="1">
    <citation type="submission" date="2019-12" db="EMBL/GenBank/DDBJ databases">
        <authorList>
            <person name="Yuan C.-G."/>
        </authorList>
    </citation>
    <scope>NUCLEOTIDE SEQUENCE [LARGE SCALE GENOMIC DNA]</scope>
    <source>
        <strain evidence="4 5">KCTC 23863</strain>
    </source>
</reference>
<dbReference type="Proteomes" id="UP000436483">
    <property type="component" value="Unassembled WGS sequence"/>
</dbReference>
<dbReference type="EMBL" id="WURB01000033">
    <property type="protein sequence ID" value="MXQ14399.1"/>
    <property type="molecule type" value="Genomic_DNA"/>
</dbReference>
<dbReference type="SUPFAM" id="SSF141868">
    <property type="entry name" value="EAL domain-like"/>
    <property type="match status" value="1"/>
</dbReference>
<dbReference type="PROSITE" id="PS50883">
    <property type="entry name" value="EAL"/>
    <property type="match status" value="1"/>
</dbReference>
<feature type="transmembrane region" description="Helical" evidence="2">
    <location>
        <begin position="12"/>
        <end position="33"/>
    </location>
</feature>
<feature type="transmembrane region" description="Helical" evidence="2">
    <location>
        <begin position="39"/>
        <end position="58"/>
    </location>
</feature>
<organism evidence="4 5">
    <name type="scientific">Microvirga makkahensis</name>
    <dbReference type="NCBI Taxonomy" id="1128670"/>
    <lineage>
        <taxon>Bacteria</taxon>
        <taxon>Pseudomonadati</taxon>
        <taxon>Pseudomonadota</taxon>
        <taxon>Alphaproteobacteria</taxon>
        <taxon>Hyphomicrobiales</taxon>
        <taxon>Methylobacteriaceae</taxon>
        <taxon>Microvirga</taxon>
    </lineage>
</organism>
<dbReference type="InterPro" id="IPR050706">
    <property type="entry name" value="Cyclic-di-GMP_PDE-like"/>
</dbReference>
<proteinExistence type="predicted"/>
<evidence type="ECO:0000256" key="1">
    <source>
        <dbReference type="SAM" id="MobiDB-lite"/>
    </source>
</evidence>
<dbReference type="OrthoDB" id="7178689at2"/>
<name>A0A7X3MW99_9HYPH</name>
<feature type="region of interest" description="Disordered" evidence="1">
    <location>
        <begin position="131"/>
        <end position="185"/>
    </location>
</feature>
<keyword evidence="2" id="KW-0472">Membrane</keyword>
<protein>
    <submittedName>
        <fullName evidence="4">EAL domain-containing protein</fullName>
    </submittedName>
</protein>
<dbReference type="Pfam" id="PF00563">
    <property type="entry name" value="EAL"/>
    <property type="match status" value="1"/>
</dbReference>
<dbReference type="RefSeq" id="WP_160888127.1">
    <property type="nucleotide sequence ID" value="NZ_WURB01000033.1"/>
</dbReference>
<dbReference type="InterPro" id="IPR001633">
    <property type="entry name" value="EAL_dom"/>
</dbReference>
<dbReference type="SMART" id="SM00052">
    <property type="entry name" value="EAL"/>
    <property type="match status" value="1"/>
</dbReference>
<dbReference type="Gene3D" id="3.20.20.450">
    <property type="entry name" value="EAL domain"/>
    <property type="match status" value="1"/>
</dbReference>
<dbReference type="PANTHER" id="PTHR33121">
    <property type="entry name" value="CYCLIC DI-GMP PHOSPHODIESTERASE PDEF"/>
    <property type="match status" value="1"/>
</dbReference>
<comment type="caution">
    <text evidence="4">The sequence shown here is derived from an EMBL/GenBank/DDBJ whole genome shotgun (WGS) entry which is preliminary data.</text>
</comment>
<feature type="domain" description="EAL" evidence="3">
    <location>
        <begin position="187"/>
        <end position="444"/>
    </location>
</feature>
<keyword evidence="2" id="KW-1133">Transmembrane helix</keyword>
<dbReference type="CDD" id="cd01948">
    <property type="entry name" value="EAL"/>
    <property type="match status" value="1"/>
</dbReference>
<evidence type="ECO:0000313" key="4">
    <source>
        <dbReference type="EMBL" id="MXQ14399.1"/>
    </source>
</evidence>
<dbReference type="AlphaFoldDB" id="A0A7X3MW99"/>
<feature type="compositionally biased region" description="Basic and acidic residues" evidence="1">
    <location>
        <begin position="145"/>
        <end position="154"/>
    </location>
</feature>
<sequence>MVTDKVQIDKELRAKLFALALASLAMTGAAVGILPVSAMVPVVTFLGIAASAGLVLAWRKASEASMTTQLAREELTLMGERLLKLEELLQAAPAAAPALRTTMAEVTGTVGLLGGVVRELAKNVATQNRDMAELKGRLKPASEPGEEKQEEAAQERMAPVLLPQTALPPSAASRPTQQPARRRPEDEIRRMRLIMQAFEADGIELHLQPIVSLPQRKIRFYEALARLRLADGTLLGPSEFVGTLERLGRAPELDRRVLNRAMAVAYHLITKGSEAIVGVNLTPHSVREPGFLWSLTGVMDSAPETLGKVVLEFPQECWRELDPDAKEALGVLRDKGVPLSLDSATDLGLEPRELAALGIRFVKLPADLLVAAGHDDSHHLNPELGVRDLASALRREGIRLVAEHVENEDMVPVLAEIGVPLAQGFVFAAPRAVRSEVLGAAGRPAAPEGARPLLRRTG</sequence>
<dbReference type="PANTHER" id="PTHR33121:SF79">
    <property type="entry name" value="CYCLIC DI-GMP PHOSPHODIESTERASE PDED-RELATED"/>
    <property type="match status" value="1"/>
</dbReference>
<dbReference type="InterPro" id="IPR035919">
    <property type="entry name" value="EAL_sf"/>
</dbReference>
<keyword evidence="2" id="KW-0812">Transmembrane</keyword>